<dbReference type="GO" id="GO:0006123">
    <property type="term" value="P:mitochondrial electron transport, cytochrome c to oxygen"/>
    <property type="evidence" value="ECO:0007669"/>
    <property type="project" value="TreeGrafter"/>
</dbReference>
<evidence type="ECO:0000259" key="2">
    <source>
        <dbReference type="PROSITE" id="PS50855"/>
    </source>
</evidence>
<dbReference type="Proteomes" id="UP000033140">
    <property type="component" value="Unassembled WGS sequence"/>
</dbReference>
<feature type="transmembrane region" description="Helical" evidence="1">
    <location>
        <begin position="187"/>
        <end position="209"/>
    </location>
</feature>
<keyword evidence="1" id="KW-0812">Transmembrane</keyword>
<sequence>MILNDLIISFNQKGQEYIPLSSLLISSLILLLYLPFDPSVLLLLLILFPPPPAYLAPHPSLIPLLSFPKGFGWEREGKKVWGSYFLKKKRDPLLPLRGWDGKVRERRKQDGKVRTFLFLNDLVILLFTIGGLTGVVLANSALDVAFHDSYYVVAHFHYVLSMGAVFSLFAAYYYWSPKILGLSFSEYLGHLNFWLLFIGVNVTFFPQHFLGLNGMPRRIPDFPDAFNGWNYISSMGSLISVVATIVFLYTIYDQLLNGKRVSANSWFIPQLFTCSSTYSVSDYAFSLEWSIDSPSHRMTDFLPSFLTIPYFLP</sequence>
<dbReference type="InterPro" id="IPR023616">
    <property type="entry name" value="Cyt_c_oxase-like_su1_dom"/>
</dbReference>
<feature type="transmembrane region" description="Helical" evidence="1">
    <location>
        <begin position="150"/>
        <end position="175"/>
    </location>
</feature>
<dbReference type="InterPro" id="IPR000883">
    <property type="entry name" value="Cyt_C_Oxase_1"/>
</dbReference>
<dbReference type="PANTHER" id="PTHR10422">
    <property type="entry name" value="CYTOCHROME C OXIDASE SUBUNIT 1"/>
    <property type="match status" value="1"/>
</dbReference>
<feature type="domain" description="Cytochrome oxidase subunit I profile" evidence="2">
    <location>
        <begin position="99"/>
        <end position="312"/>
    </location>
</feature>
<organism evidence="3 4">
    <name type="scientific">Saitoella complicata (strain BCRC 22490 / CBS 7301 / JCM 7358 / NBRC 10748 / NRRL Y-17804)</name>
    <dbReference type="NCBI Taxonomy" id="698492"/>
    <lineage>
        <taxon>Eukaryota</taxon>
        <taxon>Fungi</taxon>
        <taxon>Dikarya</taxon>
        <taxon>Ascomycota</taxon>
        <taxon>Taphrinomycotina</taxon>
        <taxon>Taphrinomycotina incertae sedis</taxon>
        <taxon>Saitoella</taxon>
    </lineage>
</organism>
<gene>
    <name evidence="3" type="ORF">G7K_6924-t1</name>
</gene>
<dbReference type="GO" id="GO:0004129">
    <property type="term" value="F:cytochrome-c oxidase activity"/>
    <property type="evidence" value="ECO:0007669"/>
    <property type="project" value="InterPro"/>
</dbReference>
<dbReference type="SUPFAM" id="SSF81442">
    <property type="entry name" value="Cytochrome c oxidase subunit I-like"/>
    <property type="match status" value="1"/>
</dbReference>
<keyword evidence="4" id="KW-1185">Reference proteome</keyword>
<reference evidence="3 4" key="2">
    <citation type="journal article" date="2014" name="J. Gen. Appl. Microbiol.">
        <title>The early diverging ascomycetous budding yeast Saitoella complicata has three histone deacetylases belonging to the Clr6, Hos2, and Rpd3 lineages.</title>
        <authorList>
            <person name="Nishida H."/>
            <person name="Matsumoto T."/>
            <person name="Kondo S."/>
            <person name="Hamamoto M."/>
            <person name="Yoshikawa H."/>
        </authorList>
    </citation>
    <scope>NUCLEOTIDE SEQUENCE [LARGE SCALE GENOMIC DNA]</scope>
    <source>
        <strain evidence="3 4">NRRL Y-17804</strain>
    </source>
</reference>
<evidence type="ECO:0000256" key="1">
    <source>
        <dbReference type="SAM" id="Phobius"/>
    </source>
</evidence>
<dbReference type="EMBL" id="BACD03000098">
    <property type="protein sequence ID" value="GAO52858.1"/>
    <property type="molecule type" value="Genomic_DNA"/>
</dbReference>
<feature type="transmembrane region" description="Helical" evidence="1">
    <location>
        <begin position="229"/>
        <end position="252"/>
    </location>
</feature>
<dbReference type="PROSITE" id="PS50855">
    <property type="entry name" value="COX1"/>
    <property type="match status" value="1"/>
</dbReference>
<keyword evidence="1" id="KW-1133">Transmembrane helix</keyword>
<reference evidence="3 4" key="3">
    <citation type="journal article" date="2015" name="Genome Announc.">
        <title>Draft Genome Sequence of the Archiascomycetous Yeast Saitoella complicata.</title>
        <authorList>
            <person name="Yamauchi K."/>
            <person name="Kondo S."/>
            <person name="Hamamoto M."/>
            <person name="Takahashi Y."/>
            <person name="Ogura Y."/>
            <person name="Hayashi T."/>
            <person name="Nishida H."/>
        </authorList>
    </citation>
    <scope>NUCLEOTIDE SEQUENCE [LARGE SCALE GENOMIC DNA]</scope>
    <source>
        <strain evidence="3 4">NRRL Y-17804</strain>
    </source>
</reference>
<dbReference type="STRING" id="698492.A0A0E9NSY1"/>
<keyword evidence="1" id="KW-0472">Membrane</keyword>
<dbReference type="GO" id="GO:0015990">
    <property type="term" value="P:electron transport coupled proton transport"/>
    <property type="evidence" value="ECO:0007669"/>
    <property type="project" value="TreeGrafter"/>
</dbReference>
<proteinExistence type="predicted"/>
<feature type="transmembrane region" description="Helical" evidence="1">
    <location>
        <begin position="20"/>
        <end position="48"/>
    </location>
</feature>
<dbReference type="Pfam" id="PF00115">
    <property type="entry name" value="COX1"/>
    <property type="match status" value="1"/>
</dbReference>
<name>A0A0E9NSY1_SAICN</name>
<evidence type="ECO:0000313" key="3">
    <source>
        <dbReference type="EMBL" id="GAO52858.1"/>
    </source>
</evidence>
<dbReference type="GO" id="GO:0005739">
    <property type="term" value="C:mitochondrion"/>
    <property type="evidence" value="ECO:0007669"/>
    <property type="project" value="UniProtKB-ARBA"/>
</dbReference>
<dbReference type="InterPro" id="IPR036927">
    <property type="entry name" value="Cyt_c_oxase-like_su1_sf"/>
</dbReference>
<dbReference type="GO" id="GO:0020037">
    <property type="term" value="F:heme binding"/>
    <property type="evidence" value="ECO:0007669"/>
    <property type="project" value="InterPro"/>
</dbReference>
<dbReference type="PANTHER" id="PTHR10422:SF18">
    <property type="entry name" value="CYTOCHROME C OXIDASE SUBUNIT 1"/>
    <property type="match status" value="1"/>
</dbReference>
<feature type="transmembrane region" description="Helical" evidence="1">
    <location>
        <begin position="116"/>
        <end position="138"/>
    </location>
</feature>
<dbReference type="GO" id="GO:0016020">
    <property type="term" value="C:membrane"/>
    <property type="evidence" value="ECO:0007669"/>
    <property type="project" value="InterPro"/>
</dbReference>
<dbReference type="Gene3D" id="1.20.210.10">
    <property type="entry name" value="Cytochrome c oxidase-like, subunit I domain"/>
    <property type="match status" value="1"/>
</dbReference>
<comment type="caution">
    <text evidence="3">The sequence shown here is derived from an EMBL/GenBank/DDBJ whole genome shotgun (WGS) entry which is preliminary data.</text>
</comment>
<protein>
    <recommendedName>
        <fullName evidence="2">Cytochrome oxidase subunit I profile domain-containing protein</fullName>
    </recommendedName>
</protein>
<accession>A0A0E9NSY1</accession>
<reference evidence="3 4" key="1">
    <citation type="journal article" date="2011" name="J. Gen. Appl. Microbiol.">
        <title>Draft genome sequencing of the enigmatic yeast Saitoella complicata.</title>
        <authorList>
            <person name="Nishida H."/>
            <person name="Hamamoto M."/>
            <person name="Sugiyama J."/>
        </authorList>
    </citation>
    <scope>NUCLEOTIDE SEQUENCE [LARGE SCALE GENOMIC DNA]</scope>
    <source>
        <strain evidence="3 4">NRRL Y-17804</strain>
    </source>
</reference>
<evidence type="ECO:0000313" key="4">
    <source>
        <dbReference type="Proteomes" id="UP000033140"/>
    </source>
</evidence>
<dbReference type="AlphaFoldDB" id="A0A0E9NSY1"/>